<name>A0ABU3NLW3_9CHLR</name>
<dbReference type="InterPro" id="IPR045857">
    <property type="entry name" value="O16G_dom_2"/>
</dbReference>
<dbReference type="PANTHER" id="PTHR10357:SF179">
    <property type="entry name" value="NEUTRAL AND BASIC AMINO ACID TRANSPORT PROTEIN RBAT"/>
    <property type="match status" value="1"/>
</dbReference>
<evidence type="ECO:0000259" key="2">
    <source>
        <dbReference type="SMART" id="SM00642"/>
    </source>
</evidence>
<dbReference type="SUPFAM" id="SSF51445">
    <property type="entry name" value="(Trans)glycosidases"/>
    <property type="match status" value="1"/>
</dbReference>
<dbReference type="EMBL" id="JAUHMF010000001">
    <property type="protein sequence ID" value="MDT8897817.1"/>
    <property type="molecule type" value="Genomic_DNA"/>
</dbReference>
<comment type="caution">
    <text evidence="3">The sequence shown here is derived from an EMBL/GenBank/DDBJ whole genome shotgun (WGS) entry which is preliminary data.</text>
</comment>
<dbReference type="PANTHER" id="PTHR10357">
    <property type="entry name" value="ALPHA-AMYLASE FAMILY MEMBER"/>
    <property type="match status" value="1"/>
</dbReference>
<dbReference type="InterPro" id="IPR006047">
    <property type="entry name" value="GH13_cat_dom"/>
</dbReference>
<organism evidence="3 4">
    <name type="scientific">Thermanaerothrix solaris</name>
    <dbReference type="NCBI Taxonomy" id="3058434"/>
    <lineage>
        <taxon>Bacteria</taxon>
        <taxon>Bacillati</taxon>
        <taxon>Chloroflexota</taxon>
        <taxon>Anaerolineae</taxon>
        <taxon>Anaerolineales</taxon>
        <taxon>Anaerolineaceae</taxon>
        <taxon>Thermanaerothrix</taxon>
    </lineage>
</organism>
<dbReference type="InterPro" id="IPR032091">
    <property type="entry name" value="Malt_amylase-like_C"/>
</dbReference>
<proteinExistence type="inferred from homology"/>
<evidence type="ECO:0000313" key="3">
    <source>
        <dbReference type="EMBL" id="MDT8897817.1"/>
    </source>
</evidence>
<dbReference type="InterPro" id="IPR013780">
    <property type="entry name" value="Glyco_hydro_b"/>
</dbReference>
<dbReference type="RefSeq" id="WP_315624471.1">
    <property type="nucleotide sequence ID" value="NZ_JAUHMF010000001.1"/>
</dbReference>
<dbReference type="Pfam" id="PF16657">
    <property type="entry name" value="Malt_amylase_C"/>
    <property type="match status" value="1"/>
</dbReference>
<dbReference type="SUPFAM" id="SSF51011">
    <property type="entry name" value="Glycosyl hydrolase domain"/>
    <property type="match status" value="1"/>
</dbReference>
<accession>A0ABU3NLW3</accession>
<dbReference type="Proteomes" id="UP001254165">
    <property type="component" value="Unassembled WGS sequence"/>
</dbReference>
<dbReference type="InterPro" id="IPR017853">
    <property type="entry name" value="GH"/>
</dbReference>
<evidence type="ECO:0000256" key="1">
    <source>
        <dbReference type="ARBA" id="ARBA00008061"/>
    </source>
</evidence>
<comment type="similarity">
    <text evidence="1">Belongs to the glycosyl hydrolase 13 family.</text>
</comment>
<dbReference type="CDD" id="cd11333">
    <property type="entry name" value="AmyAc_SI_OligoGlu_DGase"/>
    <property type="match status" value="1"/>
</dbReference>
<protein>
    <submittedName>
        <fullName evidence="3">Alpha-glucosidase</fullName>
    </submittedName>
</protein>
<dbReference type="Gene3D" id="3.90.400.10">
    <property type="entry name" value="Oligo-1,6-glucosidase, Domain 2"/>
    <property type="match status" value="1"/>
</dbReference>
<evidence type="ECO:0000313" key="4">
    <source>
        <dbReference type="Proteomes" id="UP001254165"/>
    </source>
</evidence>
<keyword evidence="4" id="KW-1185">Reference proteome</keyword>
<feature type="domain" description="Glycosyl hydrolase family 13 catalytic" evidence="2">
    <location>
        <begin position="16"/>
        <end position="393"/>
    </location>
</feature>
<dbReference type="Pfam" id="PF00128">
    <property type="entry name" value="Alpha-amylase"/>
    <property type="match status" value="1"/>
</dbReference>
<sequence length="534" mass="62774">MPSTDFLWWRDGVIYQIYPRSFADSNGDGLGDLPGITARLDYLADLGIDAIWLSPIFPSPDVDFGYDVADYLAIDPRFGSLEDFDRFVAEAHRRGIRVILDLVLNHTSDQHPWFQESRKSRDNPYADWYLWRDPRPGGGPPNNWASVFGGKGWEYEPQRGQYYFHMFYKEQPDLNWRHPTVREALLDVFRFWLERGVDGFRLDVFNVYFKHPDFPDNPPRLGLRAFDRQQHIYDIDQPEMFPLLREIRQILDAYPERYAVGETFLSTPQKAARYCAPGLLHATFDFTFLHSPWRPERFLRAIQDWEQALGDDSWPTYVLNNHDNPRAATRYGRGEDDARLKVAATLLLTLRGTPFMYYGEEIGMRDIRVSRSEIKDPIGKRYWPFYKGRDGCRSPMQWDDSPHAGFTLGHPWLPVHPNYRHRNVEAQRRDAHSLLNYYRSLLRLRKENSALRRGLFQPLTFEPRRLLAYLRQDEHQTILVALNFSSRPVRLAMGRTLSAFRWRPLISTRDEPLMPRDGFLTLRGDEAVILEREA</sequence>
<reference evidence="3 4" key="1">
    <citation type="submission" date="2023-07" db="EMBL/GenBank/DDBJ databases">
        <title>Novel species of Thermanaerothrix with wide hydrolytic capabilities.</title>
        <authorList>
            <person name="Zayulina K.S."/>
            <person name="Podosokorskaya O.A."/>
            <person name="Elcheninov A.G."/>
        </authorList>
    </citation>
    <scope>NUCLEOTIDE SEQUENCE [LARGE SCALE GENOMIC DNA]</scope>
    <source>
        <strain evidence="3 4">4228-RoL</strain>
    </source>
</reference>
<dbReference type="Gene3D" id="2.60.40.1180">
    <property type="entry name" value="Golgi alpha-mannosidase II"/>
    <property type="match status" value="1"/>
</dbReference>
<dbReference type="SMART" id="SM00642">
    <property type="entry name" value="Aamy"/>
    <property type="match status" value="1"/>
</dbReference>
<dbReference type="Gene3D" id="3.20.20.80">
    <property type="entry name" value="Glycosidases"/>
    <property type="match status" value="1"/>
</dbReference>
<gene>
    <name evidence="3" type="ORF">QYE77_06015</name>
</gene>